<gene>
    <name evidence="1" type="ORF">DPMN_107847</name>
</gene>
<keyword evidence="2" id="KW-1185">Reference proteome</keyword>
<reference evidence="1" key="2">
    <citation type="submission" date="2020-11" db="EMBL/GenBank/DDBJ databases">
        <authorList>
            <person name="McCartney M.A."/>
            <person name="Auch B."/>
            <person name="Kono T."/>
            <person name="Mallez S."/>
            <person name="Becker A."/>
            <person name="Gohl D.M."/>
            <person name="Silverstein K.A.T."/>
            <person name="Koren S."/>
            <person name="Bechman K.B."/>
            <person name="Herman A."/>
            <person name="Abrahante J.E."/>
            <person name="Garbe J."/>
        </authorList>
    </citation>
    <scope>NUCLEOTIDE SEQUENCE</scope>
    <source>
        <strain evidence="1">Duluth1</strain>
        <tissue evidence="1">Whole animal</tissue>
    </source>
</reference>
<name>A0A9D4K7R6_DREPO</name>
<accession>A0A9D4K7R6</accession>
<dbReference type="Proteomes" id="UP000828390">
    <property type="component" value="Unassembled WGS sequence"/>
</dbReference>
<reference evidence="1" key="1">
    <citation type="journal article" date="2019" name="bioRxiv">
        <title>The Genome of the Zebra Mussel, Dreissena polymorpha: A Resource for Invasive Species Research.</title>
        <authorList>
            <person name="McCartney M.A."/>
            <person name="Auch B."/>
            <person name="Kono T."/>
            <person name="Mallez S."/>
            <person name="Zhang Y."/>
            <person name="Obille A."/>
            <person name="Becker A."/>
            <person name="Abrahante J.E."/>
            <person name="Garbe J."/>
            <person name="Badalamenti J.P."/>
            <person name="Herman A."/>
            <person name="Mangelson H."/>
            <person name="Liachko I."/>
            <person name="Sullivan S."/>
            <person name="Sone E.D."/>
            <person name="Koren S."/>
            <person name="Silverstein K.A.T."/>
            <person name="Beckman K.B."/>
            <person name="Gohl D.M."/>
        </authorList>
    </citation>
    <scope>NUCLEOTIDE SEQUENCE</scope>
    <source>
        <strain evidence="1">Duluth1</strain>
        <tissue evidence="1">Whole animal</tissue>
    </source>
</reference>
<dbReference type="EMBL" id="JAIWYP010000004">
    <property type="protein sequence ID" value="KAH3834519.1"/>
    <property type="molecule type" value="Genomic_DNA"/>
</dbReference>
<dbReference type="AlphaFoldDB" id="A0A9D4K7R6"/>
<evidence type="ECO:0000313" key="1">
    <source>
        <dbReference type="EMBL" id="KAH3834519.1"/>
    </source>
</evidence>
<organism evidence="1 2">
    <name type="scientific">Dreissena polymorpha</name>
    <name type="common">Zebra mussel</name>
    <name type="synonym">Mytilus polymorpha</name>
    <dbReference type="NCBI Taxonomy" id="45954"/>
    <lineage>
        <taxon>Eukaryota</taxon>
        <taxon>Metazoa</taxon>
        <taxon>Spiralia</taxon>
        <taxon>Lophotrochozoa</taxon>
        <taxon>Mollusca</taxon>
        <taxon>Bivalvia</taxon>
        <taxon>Autobranchia</taxon>
        <taxon>Heteroconchia</taxon>
        <taxon>Euheterodonta</taxon>
        <taxon>Imparidentia</taxon>
        <taxon>Neoheterodontei</taxon>
        <taxon>Myida</taxon>
        <taxon>Dreissenoidea</taxon>
        <taxon>Dreissenidae</taxon>
        <taxon>Dreissena</taxon>
    </lineage>
</organism>
<comment type="caution">
    <text evidence="1">The sequence shown here is derived from an EMBL/GenBank/DDBJ whole genome shotgun (WGS) entry which is preliminary data.</text>
</comment>
<evidence type="ECO:0000313" key="2">
    <source>
        <dbReference type="Proteomes" id="UP000828390"/>
    </source>
</evidence>
<proteinExistence type="predicted"/>
<protein>
    <submittedName>
        <fullName evidence="1">Uncharacterized protein</fullName>
    </submittedName>
</protein>
<sequence length="65" mass="7215">MWLTGATGIPAAGFHKLIDMELGTHNRFNTCVLVLTMAPVDLATLDDIVQYFCELVINSARFMLD</sequence>